<dbReference type="SUPFAM" id="SSF56219">
    <property type="entry name" value="DNase I-like"/>
    <property type="match status" value="1"/>
</dbReference>
<evidence type="ECO:0000313" key="2">
    <source>
        <dbReference type="EMBL" id="KYG02567.1"/>
    </source>
</evidence>
<dbReference type="InterPro" id="IPR005135">
    <property type="entry name" value="Endo/exonuclease/phosphatase"/>
</dbReference>
<proteinExistence type="predicted"/>
<dbReference type="InterPro" id="IPR036691">
    <property type="entry name" value="Endo/exonu/phosph_ase_sf"/>
</dbReference>
<dbReference type="GO" id="GO:0003824">
    <property type="term" value="F:catalytic activity"/>
    <property type="evidence" value="ECO:0007669"/>
    <property type="project" value="InterPro"/>
</dbReference>
<name>A0A150TDB1_SORCE</name>
<sequence length="317" mass="35223">MSGALERIPFAWWNTKVSPPSTRSRATTEHRTAAVNVFRTLVEQHGCRLVALAEVRREDVLGWLPDGLRASWNSLSDTSRELHDFDIAIAYDRRSLTLMDHVWVRTHHAANAVRAGLVATFGVHDRGGWLVVAAAHWRSNLGDAADADARRSRSAEALRDAIIASTEAVGEDVPVIILGDFNAEPFERQFDASLPAARSRAAVQRHRPRSSSDLLFYNAAWRWLGERHAWDGEQQPATLAGTFCSTGTVGQTSWRTFDQVLVSPSLLRGHGWPLDERTLGIHEDSAVFDRAGARLRAPFDHLPIVGHLRWLAPPTTD</sequence>
<organism evidence="2 3">
    <name type="scientific">Sorangium cellulosum</name>
    <name type="common">Polyangium cellulosum</name>
    <dbReference type="NCBI Taxonomy" id="56"/>
    <lineage>
        <taxon>Bacteria</taxon>
        <taxon>Pseudomonadati</taxon>
        <taxon>Myxococcota</taxon>
        <taxon>Polyangia</taxon>
        <taxon>Polyangiales</taxon>
        <taxon>Polyangiaceae</taxon>
        <taxon>Sorangium</taxon>
    </lineage>
</organism>
<accession>A0A150TDB1</accession>
<protein>
    <recommendedName>
        <fullName evidence="1">Endonuclease/exonuclease/phosphatase domain-containing protein</fullName>
    </recommendedName>
</protein>
<evidence type="ECO:0000313" key="3">
    <source>
        <dbReference type="Proteomes" id="UP000075502"/>
    </source>
</evidence>
<reference evidence="2 3" key="1">
    <citation type="submission" date="2014-02" db="EMBL/GenBank/DDBJ databases">
        <title>The small core and large imbalanced accessory genome model reveals a collaborative survival strategy of Sorangium cellulosum strains in nature.</title>
        <authorList>
            <person name="Han K."/>
            <person name="Peng R."/>
            <person name="Blom J."/>
            <person name="Li Y.-Z."/>
        </authorList>
    </citation>
    <scope>NUCLEOTIDE SEQUENCE [LARGE SCALE GENOMIC DNA]</scope>
    <source>
        <strain evidence="2 3">So0007-03</strain>
    </source>
</reference>
<dbReference type="Gene3D" id="3.60.10.10">
    <property type="entry name" value="Endonuclease/exonuclease/phosphatase"/>
    <property type="match status" value="1"/>
</dbReference>
<comment type="caution">
    <text evidence="2">The sequence shown here is derived from an EMBL/GenBank/DDBJ whole genome shotgun (WGS) entry which is preliminary data.</text>
</comment>
<gene>
    <name evidence="2" type="ORF">BE21_54765</name>
</gene>
<feature type="domain" description="Endonuclease/exonuclease/phosphatase" evidence="1">
    <location>
        <begin position="36"/>
        <end position="201"/>
    </location>
</feature>
<dbReference type="Proteomes" id="UP000075502">
    <property type="component" value="Unassembled WGS sequence"/>
</dbReference>
<dbReference type="Pfam" id="PF19580">
    <property type="entry name" value="Exo_endo_phos_3"/>
    <property type="match status" value="1"/>
</dbReference>
<dbReference type="AlphaFoldDB" id="A0A150TDB1"/>
<dbReference type="EMBL" id="JEME01003035">
    <property type="protein sequence ID" value="KYG02567.1"/>
    <property type="molecule type" value="Genomic_DNA"/>
</dbReference>
<evidence type="ECO:0000259" key="1">
    <source>
        <dbReference type="Pfam" id="PF19580"/>
    </source>
</evidence>